<dbReference type="Gene3D" id="1.10.620.20">
    <property type="entry name" value="Ribonucleotide Reductase, subunit A"/>
    <property type="match status" value="1"/>
</dbReference>
<dbReference type="InterPro" id="IPR009078">
    <property type="entry name" value="Ferritin-like_SF"/>
</dbReference>
<protein>
    <submittedName>
        <fullName evidence="2">YHS domain protein</fullName>
    </submittedName>
</protein>
<dbReference type="OrthoDB" id="9815497at2"/>
<evidence type="ECO:0000313" key="3">
    <source>
        <dbReference type="Proteomes" id="UP000315010"/>
    </source>
</evidence>
<dbReference type="GO" id="GO:0016491">
    <property type="term" value="F:oxidoreductase activity"/>
    <property type="evidence" value="ECO:0007669"/>
    <property type="project" value="InterPro"/>
</dbReference>
<gene>
    <name evidence="2" type="ORF">CA13_24450</name>
</gene>
<dbReference type="SUPFAM" id="SSF47240">
    <property type="entry name" value="Ferritin-like"/>
    <property type="match status" value="1"/>
</dbReference>
<evidence type="ECO:0000256" key="1">
    <source>
        <dbReference type="SAM" id="SignalP"/>
    </source>
</evidence>
<dbReference type="Proteomes" id="UP000315010">
    <property type="component" value="Unassembled WGS sequence"/>
</dbReference>
<reference evidence="2 3" key="1">
    <citation type="submission" date="2019-02" db="EMBL/GenBank/DDBJ databases">
        <title>Deep-cultivation of Planctomycetes and their phenomic and genomic characterization uncovers novel biology.</title>
        <authorList>
            <person name="Wiegand S."/>
            <person name="Jogler M."/>
            <person name="Boedeker C."/>
            <person name="Pinto D."/>
            <person name="Vollmers J."/>
            <person name="Rivas-Marin E."/>
            <person name="Kohn T."/>
            <person name="Peeters S.H."/>
            <person name="Heuer A."/>
            <person name="Rast P."/>
            <person name="Oberbeckmann S."/>
            <person name="Bunk B."/>
            <person name="Jeske O."/>
            <person name="Meyerdierks A."/>
            <person name="Storesund J.E."/>
            <person name="Kallscheuer N."/>
            <person name="Luecker S."/>
            <person name="Lage O.M."/>
            <person name="Pohl T."/>
            <person name="Merkel B.J."/>
            <person name="Hornburger P."/>
            <person name="Mueller R.-W."/>
            <person name="Bruemmer F."/>
            <person name="Labrenz M."/>
            <person name="Spormann A.M."/>
            <person name="Op Den Camp H."/>
            <person name="Overmann J."/>
            <person name="Amann R."/>
            <person name="Jetten M.S.M."/>
            <person name="Mascher T."/>
            <person name="Medema M.H."/>
            <person name="Devos D.P."/>
            <person name="Kaster A.-K."/>
            <person name="Ovreas L."/>
            <person name="Rohde M."/>
            <person name="Galperin M.Y."/>
            <person name="Jogler C."/>
        </authorList>
    </citation>
    <scope>NUCLEOTIDE SEQUENCE [LARGE SCALE GENOMIC DNA]</scope>
    <source>
        <strain evidence="2 3">CA13</strain>
    </source>
</reference>
<dbReference type="RefSeq" id="WP_146396447.1">
    <property type="nucleotide sequence ID" value="NZ_SJPJ01000001.1"/>
</dbReference>
<name>A0A5C5Z0U5_9BACT</name>
<comment type="caution">
    <text evidence="2">The sequence shown here is derived from an EMBL/GenBank/DDBJ whole genome shotgun (WGS) entry which is preliminary data.</text>
</comment>
<dbReference type="EMBL" id="SJPJ01000001">
    <property type="protein sequence ID" value="TWT80998.1"/>
    <property type="molecule type" value="Genomic_DNA"/>
</dbReference>
<proteinExistence type="predicted"/>
<organism evidence="2 3">
    <name type="scientific">Novipirellula herctigrandis</name>
    <dbReference type="NCBI Taxonomy" id="2527986"/>
    <lineage>
        <taxon>Bacteria</taxon>
        <taxon>Pseudomonadati</taxon>
        <taxon>Planctomycetota</taxon>
        <taxon>Planctomycetia</taxon>
        <taxon>Pirellulales</taxon>
        <taxon>Pirellulaceae</taxon>
        <taxon>Novipirellula</taxon>
    </lineage>
</organism>
<keyword evidence="1" id="KW-0732">Signal</keyword>
<accession>A0A5C5Z0U5</accession>
<feature type="chain" id="PRO_5023080848" evidence="1">
    <location>
        <begin position="23"/>
        <end position="150"/>
    </location>
</feature>
<keyword evidence="3" id="KW-1185">Reference proteome</keyword>
<evidence type="ECO:0000313" key="2">
    <source>
        <dbReference type="EMBL" id="TWT80998.1"/>
    </source>
</evidence>
<dbReference type="InterPro" id="IPR012348">
    <property type="entry name" value="RNR-like"/>
</dbReference>
<feature type="signal peptide" evidence="1">
    <location>
        <begin position="1"/>
        <end position="22"/>
    </location>
</feature>
<dbReference type="AlphaFoldDB" id="A0A5C5Z0U5"/>
<sequence length="150" mass="16109" precursor="true">MQMKKMMGGLAIALIAGVTVYAAEVKLDDIKCVVAPKPAKATKSADYKDAKVYFCCDGCAGKFSKAPEKFATKANHQLVATKQFKQEACPMSGNPLNAETETKVAGVAVQFCCNGCKGKVDSAEGDEKIALVFADKPFEKGFKKLEQEKE</sequence>